<dbReference type="FunFam" id="3.40.50.300:FF:001665">
    <property type="entry name" value="DNA repair protein RAD51 4"/>
    <property type="match status" value="1"/>
</dbReference>
<dbReference type="GO" id="GO:0003677">
    <property type="term" value="F:DNA binding"/>
    <property type="evidence" value="ECO:0007669"/>
    <property type="project" value="UniProtKB-KW"/>
</dbReference>
<keyword evidence="7" id="KW-0233">DNA recombination</keyword>
<keyword evidence="6" id="KW-0238">DNA-binding</keyword>
<dbReference type="GO" id="GO:0006281">
    <property type="term" value="P:DNA repair"/>
    <property type="evidence" value="ECO:0007669"/>
    <property type="project" value="UniProtKB-KW"/>
</dbReference>
<dbReference type="Gene3D" id="3.40.50.300">
    <property type="entry name" value="P-loop containing nucleotide triphosphate hydrolases"/>
    <property type="match status" value="1"/>
</dbReference>
<comment type="subcellular location">
    <subcellularLocation>
        <location evidence="1">Nucleus</location>
    </subcellularLocation>
</comment>
<keyword evidence="3" id="KW-0547">Nucleotide-binding</keyword>
<dbReference type="AlphaFoldDB" id="C6T870"/>
<sequence>MAPLESLEKEYPLIDSNFQSFCASHGIFSVEDFLLHDLDALLSFTDNHSTSQTLKQGIDQLISIIDALHPPLLNGLQLLEDAQRNKHVLSTGCEGIDALLRGGLREGQLTELVGSSSSGKTQACLLSASTVVAKHKSSVIYLDTGNSFSPQRIAHFVGQSSGHIFGNQADHMLKKVLDRIICYSVFDVYQMFDVLHQLKINLRSEIVKSNQHVRLLIVDSISSLITPILGGSGPQGHALMISAGFLLKKLAHEHNIAVLVTNHVVGGDDGISKTAMGESWKSVPHVRILLSRDCGSNVCNISILKPPSMVCHLIRKFLYDVVYVS</sequence>
<name>C6T870_SOYBN</name>
<evidence type="ECO:0000256" key="9">
    <source>
        <dbReference type="ARBA" id="ARBA00023242"/>
    </source>
</evidence>
<dbReference type="EMBL" id="BT093664">
    <property type="protein sequence ID" value="ACU18022.1"/>
    <property type="molecule type" value="mRNA"/>
</dbReference>
<evidence type="ECO:0000256" key="4">
    <source>
        <dbReference type="ARBA" id="ARBA00022763"/>
    </source>
</evidence>
<evidence type="ECO:0000256" key="2">
    <source>
        <dbReference type="ARBA" id="ARBA00007095"/>
    </source>
</evidence>
<dbReference type="PANTHER" id="PTHR46457">
    <property type="entry name" value="DNA REPAIR PROTEIN RAD51 HOMOLOG 4"/>
    <property type="match status" value="1"/>
</dbReference>
<dbReference type="KEGG" id="gmx:100780427"/>
<reference evidence="12" key="1">
    <citation type="submission" date="2009-08" db="EMBL/GenBank/DDBJ databases">
        <authorList>
            <person name="Cheung F."/>
            <person name="Xiao Y."/>
            <person name="Chan A."/>
            <person name="Moskal W."/>
            <person name="Town C.D."/>
        </authorList>
    </citation>
    <scope>NUCLEOTIDE SEQUENCE</scope>
</reference>
<dbReference type="GO" id="GO:0140664">
    <property type="term" value="F:ATP-dependent DNA damage sensor activity"/>
    <property type="evidence" value="ECO:0007669"/>
    <property type="project" value="InterPro"/>
</dbReference>
<keyword evidence="5" id="KW-0067">ATP-binding</keyword>
<feature type="domain" description="RecA family profile 1" evidence="11">
    <location>
        <begin position="85"/>
        <end position="264"/>
    </location>
</feature>
<evidence type="ECO:0000256" key="8">
    <source>
        <dbReference type="ARBA" id="ARBA00023204"/>
    </source>
</evidence>
<dbReference type="PROSITE" id="PS50162">
    <property type="entry name" value="RECA_2"/>
    <property type="match status" value="1"/>
</dbReference>
<keyword evidence="9" id="KW-0539">Nucleus</keyword>
<dbReference type="SUPFAM" id="SSF52540">
    <property type="entry name" value="P-loop containing nucleoside triphosphate hydrolases"/>
    <property type="match status" value="1"/>
</dbReference>
<dbReference type="PANTHER" id="PTHR46457:SF1">
    <property type="entry name" value="DNA REPAIR PROTEIN RAD51 HOMOLOG 4"/>
    <property type="match status" value="1"/>
</dbReference>
<dbReference type="GO" id="GO:0005634">
    <property type="term" value="C:nucleus"/>
    <property type="evidence" value="ECO:0007669"/>
    <property type="project" value="UniProtKB-SubCell"/>
</dbReference>
<dbReference type="GeneID" id="100780427"/>
<dbReference type="ExpressionAtlas" id="C6T870">
    <property type="expression patterns" value="baseline and differential"/>
</dbReference>
<evidence type="ECO:0000259" key="11">
    <source>
        <dbReference type="PROSITE" id="PS50162"/>
    </source>
</evidence>
<keyword evidence="4" id="KW-0227">DNA damage</keyword>
<organism evidence="12">
    <name type="scientific">Glycine max</name>
    <name type="common">Soybean</name>
    <name type="synonym">Glycine hispida</name>
    <dbReference type="NCBI Taxonomy" id="3847"/>
    <lineage>
        <taxon>Eukaryota</taxon>
        <taxon>Viridiplantae</taxon>
        <taxon>Streptophyta</taxon>
        <taxon>Embryophyta</taxon>
        <taxon>Tracheophyta</taxon>
        <taxon>Spermatophyta</taxon>
        <taxon>Magnoliopsida</taxon>
        <taxon>eudicotyledons</taxon>
        <taxon>Gunneridae</taxon>
        <taxon>Pentapetalae</taxon>
        <taxon>rosids</taxon>
        <taxon>fabids</taxon>
        <taxon>Fabales</taxon>
        <taxon>Fabaceae</taxon>
        <taxon>Papilionoideae</taxon>
        <taxon>50 kb inversion clade</taxon>
        <taxon>NPAAA clade</taxon>
        <taxon>indigoferoid/millettioid clade</taxon>
        <taxon>Phaseoleae</taxon>
        <taxon>Glycine</taxon>
        <taxon>Glycine subgen. Soja</taxon>
    </lineage>
</organism>
<evidence type="ECO:0000313" key="12">
    <source>
        <dbReference type="EMBL" id="ACU18022.1"/>
    </source>
</evidence>
<evidence type="ECO:0000256" key="6">
    <source>
        <dbReference type="ARBA" id="ARBA00023125"/>
    </source>
</evidence>
<dbReference type="RefSeq" id="NP_001242445.2">
    <property type="nucleotide sequence ID" value="NM_001255516.3"/>
</dbReference>
<evidence type="ECO:0000256" key="10">
    <source>
        <dbReference type="ARBA" id="ARBA00056000"/>
    </source>
</evidence>
<evidence type="ECO:0000256" key="3">
    <source>
        <dbReference type="ARBA" id="ARBA00022741"/>
    </source>
</evidence>
<proteinExistence type="evidence at transcript level"/>
<dbReference type="GO" id="GO:0005524">
    <property type="term" value="F:ATP binding"/>
    <property type="evidence" value="ECO:0007669"/>
    <property type="project" value="UniProtKB-KW"/>
</dbReference>
<evidence type="ECO:0000256" key="7">
    <source>
        <dbReference type="ARBA" id="ARBA00023172"/>
    </source>
</evidence>
<comment type="similarity">
    <text evidence="2">Belongs to the RecA family. RAD51 subfamily.</text>
</comment>
<dbReference type="GO" id="GO:0006310">
    <property type="term" value="P:DNA recombination"/>
    <property type="evidence" value="ECO:0007669"/>
    <property type="project" value="UniProtKB-KW"/>
</dbReference>
<dbReference type="InterPro" id="IPR027417">
    <property type="entry name" value="P-loop_NTPase"/>
</dbReference>
<dbReference type="InterPro" id="IPR051988">
    <property type="entry name" value="HRR_RAD51_Paralog"/>
</dbReference>
<comment type="function">
    <text evidence="10">Involved in the homologous recombination repair (HRR) pathway of double-stranded DNA breaks arising during DNA replication or induced by DNA-damaging agents.</text>
</comment>
<protein>
    <recommendedName>
        <fullName evidence="11">RecA family profile 1 domain-containing protein</fullName>
    </recommendedName>
</protein>
<dbReference type="CDD" id="cd19489">
    <property type="entry name" value="Rad51D"/>
    <property type="match status" value="1"/>
</dbReference>
<keyword evidence="8" id="KW-0234">DNA repair</keyword>
<dbReference type="OrthoDB" id="336321at2759"/>
<evidence type="ECO:0000256" key="1">
    <source>
        <dbReference type="ARBA" id="ARBA00004123"/>
    </source>
</evidence>
<dbReference type="InterPro" id="IPR047323">
    <property type="entry name" value="Rad51D_C"/>
</dbReference>
<dbReference type="InterPro" id="IPR020588">
    <property type="entry name" value="RecA_ATP-bd"/>
</dbReference>
<evidence type="ECO:0000256" key="5">
    <source>
        <dbReference type="ARBA" id="ARBA00022840"/>
    </source>
</evidence>
<accession>C6T870</accession>
<dbReference type="InterPro" id="IPR013632">
    <property type="entry name" value="Rad51_C"/>
</dbReference>
<dbReference type="Pfam" id="PF08423">
    <property type="entry name" value="Rad51"/>
    <property type="match status" value="1"/>
</dbReference>